<dbReference type="Proteomes" id="UP000594638">
    <property type="component" value="Unassembled WGS sequence"/>
</dbReference>
<accession>A0A8S0U291</accession>
<dbReference type="PANTHER" id="PTHR33155">
    <property type="entry name" value="FANTASTIC FOUR-LIKE PROTEIN (DUF3049)"/>
    <property type="match status" value="1"/>
</dbReference>
<dbReference type="OrthoDB" id="1928183at2759"/>
<gene>
    <name evidence="3" type="ORF">OLEA9_A085294</name>
</gene>
<organism evidence="3 4">
    <name type="scientific">Olea europaea subsp. europaea</name>
    <dbReference type="NCBI Taxonomy" id="158383"/>
    <lineage>
        <taxon>Eukaryota</taxon>
        <taxon>Viridiplantae</taxon>
        <taxon>Streptophyta</taxon>
        <taxon>Embryophyta</taxon>
        <taxon>Tracheophyta</taxon>
        <taxon>Spermatophyta</taxon>
        <taxon>Magnoliopsida</taxon>
        <taxon>eudicotyledons</taxon>
        <taxon>Gunneridae</taxon>
        <taxon>Pentapetalae</taxon>
        <taxon>asterids</taxon>
        <taxon>lamiids</taxon>
        <taxon>Lamiales</taxon>
        <taxon>Oleaceae</taxon>
        <taxon>Oleeae</taxon>
        <taxon>Olea</taxon>
    </lineage>
</organism>
<comment type="caution">
    <text evidence="3">The sequence shown here is derived from an EMBL/GenBank/DDBJ whole genome shotgun (WGS) entry which is preliminary data.</text>
</comment>
<evidence type="ECO:0000313" key="4">
    <source>
        <dbReference type="Proteomes" id="UP000594638"/>
    </source>
</evidence>
<dbReference type="InterPro" id="IPR021410">
    <property type="entry name" value="FAF"/>
</dbReference>
<keyword evidence="4" id="KW-1185">Reference proteome</keyword>
<comment type="similarity">
    <text evidence="1">Belongs to the fantastic four family.</text>
</comment>
<dbReference type="PANTHER" id="PTHR33155:SF75">
    <property type="entry name" value="OS02G0750800 PROTEIN"/>
    <property type="match status" value="1"/>
</dbReference>
<evidence type="ECO:0000259" key="2">
    <source>
        <dbReference type="Pfam" id="PF11250"/>
    </source>
</evidence>
<sequence>MGLNKDSILLNLRVVISVVEWILLWAIRLPCAIKDAAQKMNQKDGRFIFQFYKPLPNSISLSSAFASESWSMWAKSTSGDLLGTDSGVFMGSETDFFLQETTRSYKFKLTRRTEKKRDYPPPIPSLALPPPMGNLSIQEPCSLSTSCCDGRLILRQEIVKSYEYFESIRENGRLMLNLKRFEIDNDENLEEQDDLQLSAGKDNGMSENYDPLITYETLQNGSVPNLASPITGSKFIDGINTYGDMHGNTITAV</sequence>
<feature type="domain" description="FAF" evidence="2">
    <location>
        <begin position="119"/>
        <end position="178"/>
    </location>
</feature>
<dbReference type="EMBL" id="CACTIH010007406">
    <property type="protein sequence ID" value="CAA3012598.1"/>
    <property type="molecule type" value="Genomic_DNA"/>
</dbReference>
<proteinExistence type="inferred from homology"/>
<dbReference type="InterPro" id="IPR046431">
    <property type="entry name" value="FAF_dom"/>
</dbReference>
<dbReference type="Gramene" id="OE9A085294T1">
    <property type="protein sequence ID" value="OE9A085294C1"/>
    <property type="gene ID" value="OE9A085294"/>
</dbReference>
<evidence type="ECO:0000256" key="1">
    <source>
        <dbReference type="ARBA" id="ARBA00008690"/>
    </source>
</evidence>
<dbReference type="Pfam" id="PF11250">
    <property type="entry name" value="FAF"/>
    <property type="match status" value="1"/>
</dbReference>
<name>A0A8S0U291_OLEEU</name>
<dbReference type="AlphaFoldDB" id="A0A8S0U291"/>
<protein>
    <recommendedName>
        <fullName evidence="2">FAF domain-containing protein</fullName>
    </recommendedName>
</protein>
<reference evidence="3 4" key="1">
    <citation type="submission" date="2019-12" db="EMBL/GenBank/DDBJ databases">
        <authorList>
            <person name="Alioto T."/>
            <person name="Alioto T."/>
            <person name="Gomez Garrido J."/>
        </authorList>
    </citation>
    <scope>NUCLEOTIDE SEQUENCE [LARGE SCALE GENOMIC DNA]</scope>
</reference>
<evidence type="ECO:0000313" key="3">
    <source>
        <dbReference type="EMBL" id="CAA3012598.1"/>
    </source>
</evidence>